<evidence type="ECO:0000313" key="1">
    <source>
        <dbReference type="EMBL" id="MFC4586550.1"/>
    </source>
</evidence>
<reference evidence="2" key="1">
    <citation type="journal article" date="2019" name="Int. J. Syst. Evol. Microbiol.">
        <title>The Global Catalogue of Microorganisms (GCM) 10K type strain sequencing project: providing services to taxonomists for standard genome sequencing and annotation.</title>
        <authorList>
            <consortium name="The Broad Institute Genomics Platform"/>
            <consortium name="The Broad Institute Genome Sequencing Center for Infectious Disease"/>
            <person name="Wu L."/>
            <person name="Ma J."/>
        </authorList>
    </citation>
    <scope>NUCLEOTIDE SEQUENCE [LARGE SCALE GENOMIC DNA]</scope>
    <source>
        <strain evidence="2">CCUG 49560</strain>
    </source>
</reference>
<sequence length="154" mass="17230">MMPKKGSRPITVDGADFRWQVRRKATRHQRNGRGPLTFSVEFAEEPGQLLVVSLPFPRPDNDFGDRTLPIRPVIVAGCVRRAVEQGWNPGQPGSAFNLTITEADLPLLLNEPPRHLIPFLWGMIPEGGDITDLPRCTEIWSRRTTNITPPSSDP</sequence>
<dbReference type="Proteomes" id="UP001595891">
    <property type="component" value="Unassembled WGS sequence"/>
</dbReference>
<protein>
    <submittedName>
        <fullName evidence="1">Uncharacterized protein</fullName>
    </submittedName>
</protein>
<dbReference type="EMBL" id="JBHSFN010000005">
    <property type="protein sequence ID" value="MFC4586550.1"/>
    <property type="molecule type" value="Genomic_DNA"/>
</dbReference>
<keyword evidence="2" id="KW-1185">Reference proteome</keyword>
<gene>
    <name evidence="1" type="ORF">ACFO8L_10730</name>
</gene>
<organism evidence="1 2">
    <name type="scientific">Sphaerisporangium corydalis</name>
    <dbReference type="NCBI Taxonomy" id="1441875"/>
    <lineage>
        <taxon>Bacteria</taxon>
        <taxon>Bacillati</taxon>
        <taxon>Actinomycetota</taxon>
        <taxon>Actinomycetes</taxon>
        <taxon>Streptosporangiales</taxon>
        <taxon>Streptosporangiaceae</taxon>
        <taxon>Sphaerisporangium</taxon>
    </lineage>
</organism>
<dbReference type="RefSeq" id="WP_262841441.1">
    <property type="nucleotide sequence ID" value="NZ_JANZYP010000005.1"/>
</dbReference>
<proteinExistence type="predicted"/>
<name>A0ABV9EE07_9ACTN</name>
<accession>A0ABV9EE07</accession>
<comment type="caution">
    <text evidence="1">The sequence shown here is derived from an EMBL/GenBank/DDBJ whole genome shotgun (WGS) entry which is preliminary data.</text>
</comment>
<evidence type="ECO:0000313" key="2">
    <source>
        <dbReference type="Proteomes" id="UP001595891"/>
    </source>
</evidence>